<protein>
    <submittedName>
        <fullName evidence="1">Uncharacterized protein</fullName>
    </submittedName>
</protein>
<name>K9FUI3_PEND1</name>
<dbReference type="OrthoDB" id="10337012at2759"/>
<dbReference type="KEGG" id="pdp:PDIP_49680"/>
<dbReference type="Proteomes" id="UP000009886">
    <property type="component" value="Unassembled WGS sequence"/>
</dbReference>
<accession>K9FUI3</accession>
<reference evidence="2" key="1">
    <citation type="journal article" date="2012" name="BMC Genomics">
        <title>Genome sequence of the necrotrophic fungus Penicillium digitatum, the main postharvest pathogen of citrus.</title>
        <authorList>
            <person name="Marcet-Houben M."/>
            <person name="Ballester A.-R."/>
            <person name="de la Fuente B."/>
            <person name="Harries E."/>
            <person name="Marcos J.F."/>
            <person name="Gonzalez-Candelas L."/>
            <person name="Gabaldon T."/>
        </authorList>
    </citation>
    <scope>NUCLEOTIDE SEQUENCE [LARGE SCALE GENOMIC DNA]</scope>
    <source>
        <strain evidence="2">Pd1 / CECT 20795</strain>
    </source>
</reference>
<proteinExistence type="predicted"/>
<evidence type="ECO:0000313" key="1">
    <source>
        <dbReference type="EMBL" id="EKV13280.1"/>
    </source>
</evidence>
<comment type="caution">
    <text evidence="1">The sequence shown here is derived from an EMBL/GenBank/DDBJ whole genome shotgun (WGS) entry which is preliminary data.</text>
</comment>
<dbReference type="VEuPathDB" id="FungiDB:PDIP_49680"/>
<dbReference type="AlphaFoldDB" id="K9FUI3"/>
<dbReference type="HOGENOM" id="CLU_3351289_0_0_1"/>
<gene>
    <name evidence="1" type="ORF">PDIP_49680</name>
</gene>
<dbReference type="EMBL" id="AKCU01000339">
    <property type="protein sequence ID" value="EKV13280.1"/>
    <property type="molecule type" value="Genomic_DNA"/>
</dbReference>
<organism evidence="1 2">
    <name type="scientific">Penicillium digitatum (strain Pd1 / CECT 20795)</name>
    <name type="common">Green mold</name>
    <dbReference type="NCBI Taxonomy" id="1170230"/>
    <lineage>
        <taxon>Eukaryota</taxon>
        <taxon>Fungi</taxon>
        <taxon>Dikarya</taxon>
        <taxon>Ascomycota</taxon>
        <taxon>Pezizomycotina</taxon>
        <taxon>Eurotiomycetes</taxon>
        <taxon>Eurotiomycetidae</taxon>
        <taxon>Eurotiales</taxon>
        <taxon>Aspergillaceae</taxon>
        <taxon>Penicillium</taxon>
    </lineage>
</organism>
<sequence length="39" mass="4801">MKKREEEWRTARCLRRRGGVMDQNQINCRVLVFSMELPY</sequence>
<evidence type="ECO:0000313" key="2">
    <source>
        <dbReference type="Proteomes" id="UP000009886"/>
    </source>
</evidence>